<gene>
    <name evidence="1" type="ORF">L3Q82_026846</name>
</gene>
<proteinExistence type="predicted"/>
<keyword evidence="2" id="KW-1185">Reference proteome</keyword>
<reference evidence="1" key="1">
    <citation type="submission" date="2022-04" db="EMBL/GenBank/DDBJ databases">
        <title>Jade perch genome.</title>
        <authorList>
            <person name="Chao B."/>
        </authorList>
    </citation>
    <scope>NUCLEOTIDE SEQUENCE</scope>
    <source>
        <strain evidence="1">CB-2022</strain>
    </source>
</reference>
<accession>A0ACB8WKN8</accession>
<evidence type="ECO:0000313" key="1">
    <source>
        <dbReference type="EMBL" id="KAI3368023.1"/>
    </source>
</evidence>
<sequence>MAHIKDCVDVTVDPHQYAYRKNRSTEDAISSVVHTALTHLENKDSYVRLLFVDFTSAFNTIIPQTLVQKLTQHFGLSSTLSSAPAPPQGCVLSPLLFTLLTYDCSAIHPSCLIIVKFADDTAVVGRIANNDESDYRQEVEHLEGWCRQNNLCINVKKTKEMIVDFRRGRHLPSPLYIGGTAVEVVSSFRGTWAYTSLTTSPGARTLSCLIRKAHQRLYFLRRLRRAGLGSSVLTSFYRCVVESVLSSCIIVWHGSCSAAEKKALQRVVKAAQRTVGCSLPTTTDIYTSRCRKRASCIMKDPTHTAHALFVPLPSGRRLRSIKSRTTRLRNSFFPEAVRLLNSGGP</sequence>
<feature type="non-terminal residue" evidence="1">
    <location>
        <position position="345"/>
    </location>
</feature>
<protein>
    <submittedName>
        <fullName evidence="1">Uncharacterized protein</fullName>
    </submittedName>
</protein>
<organism evidence="1 2">
    <name type="scientific">Scortum barcoo</name>
    <name type="common">barcoo grunter</name>
    <dbReference type="NCBI Taxonomy" id="214431"/>
    <lineage>
        <taxon>Eukaryota</taxon>
        <taxon>Metazoa</taxon>
        <taxon>Chordata</taxon>
        <taxon>Craniata</taxon>
        <taxon>Vertebrata</taxon>
        <taxon>Euteleostomi</taxon>
        <taxon>Actinopterygii</taxon>
        <taxon>Neopterygii</taxon>
        <taxon>Teleostei</taxon>
        <taxon>Neoteleostei</taxon>
        <taxon>Acanthomorphata</taxon>
        <taxon>Eupercaria</taxon>
        <taxon>Centrarchiformes</taxon>
        <taxon>Terapontoidei</taxon>
        <taxon>Terapontidae</taxon>
        <taxon>Scortum</taxon>
    </lineage>
</organism>
<dbReference type="EMBL" id="CM041539">
    <property type="protein sequence ID" value="KAI3368023.1"/>
    <property type="molecule type" value="Genomic_DNA"/>
</dbReference>
<comment type="caution">
    <text evidence="1">The sequence shown here is derived from an EMBL/GenBank/DDBJ whole genome shotgun (WGS) entry which is preliminary data.</text>
</comment>
<evidence type="ECO:0000313" key="2">
    <source>
        <dbReference type="Proteomes" id="UP000831701"/>
    </source>
</evidence>
<dbReference type="Proteomes" id="UP000831701">
    <property type="component" value="Chromosome 9"/>
</dbReference>
<name>A0ACB8WKN8_9TELE</name>